<dbReference type="Pfam" id="PF02653">
    <property type="entry name" value="BPD_transp_2"/>
    <property type="match status" value="1"/>
</dbReference>
<evidence type="ECO:0000256" key="6">
    <source>
        <dbReference type="SAM" id="MobiDB-lite"/>
    </source>
</evidence>
<dbReference type="RefSeq" id="WP_245886455.1">
    <property type="nucleotide sequence ID" value="NZ_PTJD01000003.1"/>
</dbReference>
<accession>A0A2S6ITU4</accession>
<keyword evidence="9" id="KW-1185">Reference proteome</keyword>
<reference evidence="8 9" key="1">
    <citation type="submission" date="2018-02" db="EMBL/GenBank/DDBJ databases">
        <title>Genomic Encyclopedia of Archaeal and Bacterial Type Strains, Phase II (KMG-II): from individual species to whole genera.</title>
        <authorList>
            <person name="Goeker M."/>
        </authorList>
    </citation>
    <scope>NUCLEOTIDE SEQUENCE [LARGE SCALE GENOMIC DNA]</scope>
    <source>
        <strain evidence="8 9">DSM 22857</strain>
    </source>
</reference>
<evidence type="ECO:0000313" key="9">
    <source>
        <dbReference type="Proteomes" id="UP000239485"/>
    </source>
</evidence>
<feature type="transmembrane region" description="Helical" evidence="7">
    <location>
        <begin position="41"/>
        <end position="61"/>
    </location>
</feature>
<dbReference type="InterPro" id="IPR001851">
    <property type="entry name" value="ABC_transp_permease"/>
</dbReference>
<evidence type="ECO:0000256" key="2">
    <source>
        <dbReference type="ARBA" id="ARBA00022475"/>
    </source>
</evidence>
<gene>
    <name evidence="8" type="ORF">CLV92_103212</name>
</gene>
<dbReference type="Proteomes" id="UP000239485">
    <property type="component" value="Unassembled WGS sequence"/>
</dbReference>
<feature type="transmembrane region" description="Helical" evidence="7">
    <location>
        <begin position="285"/>
        <end position="302"/>
    </location>
</feature>
<proteinExistence type="predicted"/>
<evidence type="ECO:0000256" key="3">
    <source>
        <dbReference type="ARBA" id="ARBA00022692"/>
    </source>
</evidence>
<keyword evidence="8" id="KW-0762">Sugar transport</keyword>
<name>A0A2S6ITU4_9ACTN</name>
<evidence type="ECO:0000256" key="7">
    <source>
        <dbReference type="SAM" id="Phobius"/>
    </source>
</evidence>
<evidence type="ECO:0000256" key="5">
    <source>
        <dbReference type="ARBA" id="ARBA00023136"/>
    </source>
</evidence>
<dbReference type="GO" id="GO:0005886">
    <property type="term" value="C:plasma membrane"/>
    <property type="evidence" value="ECO:0007669"/>
    <property type="project" value="UniProtKB-SubCell"/>
</dbReference>
<feature type="transmembrane region" description="Helical" evidence="7">
    <location>
        <begin position="226"/>
        <end position="244"/>
    </location>
</feature>
<dbReference type="AlphaFoldDB" id="A0A2S6ITU4"/>
<feature type="transmembrane region" description="Helical" evidence="7">
    <location>
        <begin position="332"/>
        <end position="354"/>
    </location>
</feature>
<dbReference type="PANTHER" id="PTHR43370">
    <property type="entry name" value="SUGAR ABC TRANSPORTER INTEGRAL MEMBRANE PROTEIN-RELATED"/>
    <property type="match status" value="1"/>
</dbReference>
<dbReference type="EMBL" id="PTJD01000003">
    <property type="protein sequence ID" value="PPK97677.1"/>
    <property type="molecule type" value="Genomic_DNA"/>
</dbReference>
<keyword evidence="5 7" id="KW-0472">Membrane</keyword>
<organism evidence="8 9">
    <name type="scientific">Kineococcus xinjiangensis</name>
    <dbReference type="NCBI Taxonomy" id="512762"/>
    <lineage>
        <taxon>Bacteria</taxon>
        <taxon>Bacillati</taxon>
        <taxon>Actinomycetota</taxon>
        <taxon>Actinomycetes</taxon>
        <taxon>Kineosporiales</taxon>
        <taxon>Kineosporiaceae</taxon>
        <taxon>Kineococcus</taxon>
    </lineage>
</organism>
<keyword evidence="8" id="KW-0813">Transport</keyword>
<feature type="transmembrane region" description="Helical" evidence="7">
    <location>
        <begin position="200"/>
        <end position="219"/>
    </location>
</feature>
<feature type="transmembrane region" description="Helical" evidence="7">
    <location>
        <begin position="81"/>
        <end position="103"/>
    </location>
</feature>
<evidence type="ECO:0000256" key="4">
    <source>
        <dbReference type="ARBA" id="ARBA00022989"/>
    </source>
</evidence>
<evidence type="ECO:0000256" key="1">
    <source>
        <dbReference type="ARBA" id="ARBA00004651"/>
    </source>
</evidence>
<dbReference type="PANTHER" id="PTHR43370:SF1">
    <property type="entry name" value="GUANOSINE ABC TRANSPORTER PERMEASE PROTEIN NUPQ"/>
    <property type="match status" value="1"/>
</dbReference>
<sequence length="446" mass="45595">MSARPAGAATEPVGPADGPVVPEMVPSHQHVDAPPPPGRRLAGAGVLAVAGLACILGWGLGAGERAEAGFRVAGDTGAFTLPVPGTPIALGVAVLLVAAWQAVRGFPRRWAPFVVAFAAVCFVVSFLCWAQSGAAGAGVDITRILRASVFLATPLILGALAGVLCERSGVVNVAIEGQMLLGAFAGAVGASLAASLGVGVVAAVVAGALMGVLLALFALKYRVDQVILGVVLNALALGLTGWAYEALLQRDPQRYNSPNGFLQPIAIPLLSDIPVLGPLLFNQNIIVYLMFALIVVVDVVLFRTRWGLRTRAVGEHPKAAATVGIRVLRVRWVNVIAGGALAGLAGAFLSIGTIGTFTDNMSAGKGFIALAAVIFGRWSPRGATAAALLFGFATALQQLVGTLQTPVPVPSSLLAMLPYLVTVFAVAGLVGRVRPPAASNQPYPAR</sequence>
<feature type="transmembrane region" description="Helical" evidence="7">
    <location>
        <begin position="144"/>
        <end position="165"/>
    </location>
</feature>
<protein>
    <submittedName>
        <fullName evidence="8">Simple sugar transport system permease protein</fullName>
    </submittedName>
</protein>
<comment type="caution">
    <text evidence="8">The sequence shown here is derived from an EMBL/GenBank/DDBJ whole genome shotgun (WGS) entry which is preliminary data.</text>
</comment>
<feature type="transmembrane region" description="Helical" evidence="7">
    <location>
        <begin position="110"/>
        <end position="132"/>
    </location>
</feature>
<keyword evidence="3 7" id="KW-0812">Transmembrane</keyword>
<keyword evidence="4 7" id="KW-1133">Transmembrane helix</keyword>
<keyword evidence="2" id="KW-1003">Cell membrane</keyword>
<feature type="transmembrane region" description="Helical" evidence="7">
    <location>
        <begin position="177"/>
        <end position="194"/>
    </location>
</feature>
<feature type="transmembrane region" description="Helical" evidence="7">
    <location>
        <begin position="412"/>
        <end position="431"/>
    </location>
</feature>
<evidence type="ECO:0000313" key="8">
    <source>
        <dbReference type="EMBL" id="PPK97677.1"/>
    </source>
</evidence>
<comment type="subcellular location">
    <subcellularLocation>
        <location evidence="1">Cell membrane</location>
        <topology evidence="1">Multi-pass membrane protein</topology>
    </subcellularLocation>
</comment>
<dbReference type="CDD" id="cd06580">
    <property type="entry name" value="TM_PBP1_transp_TpRbsC_like"/>
    <property type="match status" value="1"/>
</dbReference>
<dbReference type="GO" id="GO:0022857">
    <property type="term" value="F:transmembrane transporter activity"/>
    <property type="evidence" value="ECO:0007669"/>
    <property type="project" value="InterPro"/>
</dbReference>
<feature type="region of interest" description="Disordered" evidence="6">
    <location>
        <begin position="1"/>
        <end position="36"/>
    </location>
</feature>